<evidence type="ECO:0000256" key="2">
    <source>
        <dbReference type="ARBA" id="ARBA00023125"/>
    </source>
</evidence>
<dbReference type="Proteomes" id="UP000499080">
    <property type="component" value="Unassembled WGS sequence"/>
</dbReference>
<reference evidence="4 5" key="1">
    <citation type="journal article" date="2019" name="Sci. Rep.">
        <title>Orb-weaving spider Araneus ventricosus genome elucidates the spidroin gene catalogue.</title>
        <authorList>
            <person name="Kono N."/>
            <person name="Nakamura H."/>
            <person name="Ohtoshi R."/>
            <person name="Moran D.A.P."/>
            <person name="Shinohara A."/>
            <person name="Yoshida Y."/>
            <person name="Fujiwara M."/>
            <person name="Mori M."/>
            <person name="Tomita M."/>
            <person name="Arakawa K."/>
        </authorList>
    </citation>
    <scope>NUCLEOTIDE SEQUENCE [LARGE SCALE GENOMIC DNA]</scope>
</reference>
<evidence type="ECO:0000313" key="5">
    <source>
        <dbReference type="Proteomes" id="UP000499080"/>
    </source>
</evidence>
<protein>
    <submittedName>
        <fullName evidence="4">Tigger transposable element-derived protein 6</fullName>
    </submittedName>
</protein>
<dbReference type="OrthoDB" id="9909311at2759"/>
<evidence type="ECO:0000259" key="3">
    <source>
        <dbReference type="PROSITE" id="PS51253"/>
    </source>
</evidence>
<dbReference type="InterPro" id="IPR050863">
    <property type="entry name" value="CenT-Element_Derived"/>
</dbReference>
<keyword evidence="5" id="KW-1185">Reference proteome</keyword>
<sequence length="242" mass="28099">MRHEKFVDINEAVLEWFKTVREKKISVSGPMIQHKAKELADALGVENFSASNGWLDRFRIRNNITFRLLCREVAHVDPSLCEDWQERLPLLLAGYDDEDIFNMDETALFLRALTNKSMIQKSEEARGGKIPQERLTISFCVRAAGEKEKPLVIWRCQRPRCFKGKDLNRFGVSWYTNKKAWITSSIFEEWLVNFDKKMRNKAKKVPLLLDNATCHADGAQLKNVKQLFLPPNTKSKLQIMVL</sequence>
<dbReference type="InterPro" id="IPR009057">
    <property type="entry name" value="Homeodomain-like_sf"/>
</dbReference>
<dbReference type="GO" id="GO:0005634">
    <property type="term" value="C:nucleus"/>
    <property type="evidence" value="ECO:0007669"/>
    <property type="project" value="UniProtKB-SubCell"/>
</dbReference>
<dbReference type="PANTHER" id="PTHR19303">
    <property type="entry name" value="TRANSPOSON"/>
    <property type="match status" value="1"/>
</dbReference>
<dbReference type="InterPro" id="IPR006600">
    <property type="entry name" value="HTH_CenpB_DNA-bd_dom"/>
</dbReference>
<name>A0A4Y2JXK3_ARAVE</name>
<proteinExistence type="predicted"/>
<dbReference type="EMBL" id="BGPR01112159">
    <property type="protein sequence ID" value="GBM94269.1"/>
    <property type="molecule type" value="Genomic_DNA"/>
</dbReference>
<dbReference type="GO" id="GO:0003677">
    <property type="term" value="F:DNA binding"/>
    <property type="evidence" value="ECO:0007669"/>
    <property type="project" value="UniProtKB-KW"/>
</dbReference>
<dbReference type="Pfam" id="PF03184">
    <property type="entry name" value="DDE_1"/>
    <property type="match status" value="1"/>
</dbReference>
<gene>
    <name evidence="4" type="primary">TIGD6_142</name>
    <name evidence="4" type="ORF">AVEN_143183_1</name>
</gene>
<dbReference type="AlphaFoldDB" id="A0A4Y2JXK3"/>
<keyword evidence="2" id="KW-0238">DNA-binding</keyword>
<evidence type="ECO:0000256" key="1">
    <source>
        <dbReference type="ARBA" id="ARBA00004123"/>
    </source>
</evidence>
<organism evidence="4 5">
    <name type="scientific">Araneus ventricosus</name>
    <name type="common">Orbweaver spider</name>
    <name type="synonym">Epeira ventricosa</name>
    <dbReference type="NCBI Taxonomy" id="182803"/>
    <lineage>
        <taxon>Eukaryota</taxon>
        <taxon>Metazoa</taxon>
        <taxon>Ecdysozoa</taxon>
        <taxon>Arthropoda</taxon>
        <taxon>Chelicerata</taxon>
        <taxon>Arachnida</taxon>
        <taxon>Araneae</taxon>
        <taxon>Araneomorphae</taxon>
        <taxon>Entelegynae</taxon>
        <taxon>Araneoidea</taxon>
        <taxon>Araneidae</taxon>
        <taxon>Araneus</taxon>
    </lineage>
</organism>
<dbReference type="SMART" id="SM00674">
    <property type="entry name" value="CENPB"/>
    <property type="match status" value="1"/>
</dbReference>
<dbReference type="Pfam" id="PF03221">
    <property type="entry name" value="HTH_Tnp_Tc5"/>
    <property type="match status" value="1"/>
</dbReference>
<dbReference type="InterPro" id="IPR004875">
    <property type="entry name" value="DDE_SF_endonuclease_dom"/>
</dbReference>
<dbReference type="Gene3D" id="1.10.10.60">
    <property type="entry name" value="Homeodomain-like"/>
    <property type="match status" value="1"/>
</dbReference>
<dbReference type="PANTHER" id="PTHR19303:SF73">
    <property type="entry name" value="PROTEIN PDC2"/>
    <property type="match status" value="1"/>
</dbReference>
<comment type="caution">
    <text evidence="4">The sequence shown here is derived from an EMBL/GenBank/DDBJ whole genome shotgun (WGS) entry which is preliminary data.</text>
</comment>
<dbReference type="PROSITE" id="PS51253">
    <property type="entry name" value="HTH_CENPB"/>
    <property type="match status" value="1"/>
</dbReference>
<evidence type="ECO:0000313" key="4">
    <source>
        <dbReference type="EMBL" id="GBM94269.1"/>
    </source>
</evidence>
<feature type="domain" description="HTH CENPB-type" evidence="3">
    <location>
        <begin position="1"/>
        <end position="68"/>
    </location>
</feature>
<accession>A0A4Y2JXK3</accession>
<comment type="subcellular location">
    <subcellularLocation>
        <location evidence="1">Nucleus</location>
    </subcellularLocation>
</comment>
<dbReference type="SUPFAM" id="SSF46689">
    <property type="entry name" value="Homeodomain-like"/>
    <property type="match status" value="1"/>
</dbReference>